<comment type="similarity">
    <text evidence="2 6">Belongs to the peroxisomal membrane protein PXMP2/4 family.</text>
</comment>
<dbReference type="GO" id="GO:0005739">
    <property type="term" value="C:mitochondrion"/>
    <property type="evidence" value="ECO:0007669"/>
    <property type="project" value="TreeGrafter"/>
</dbReference>
<keyword evidence="5" id="KW-0472">Membrane</keyword>
<evidence type="ECO:0000313" key="7">
    <source>
        <dbReference type="EMBL" id="THU84376.1"/>
    </source>
</evidence>
<dbReference type="Pfam" id="PF04117">
    <property type="entry name" value="Mpv17_PMP22"/>
    <property type="match status" value="1"/>
</dbReference>
<keyword evidence="3" id="KW-0812">Transmembrane</keyword>
<protein>
    <recommendedName>
        <fullName evidence="9">Protein SYM1</fullName>
    </recommendedName>
</protein>
<evidence type="ECO:0008006" key="9">
    <source>
        <dbReference type="Google" id="ProtNLM"/>
    </source>
</evidence>
<keyword evidence="8" id="KW-1185">Reference proteome</keyword>
<evidence type="ECO:0000256" key="5">
    <source>
        <dbReference type="ARBA" id="ARBA00023136"/>
    </source>
</evidence>
<evidence type="ECO:0000313" key="8">
    <source>
        <dbReference type="Proteomes" id="UP000297245"/>
    </source>
</evidence>
<evidence type="ECO:0000256" key="3">
    <source>
        <dbReference type="ARBA" id="ARBA00022692"/>
    </source>
</evidence>
<comment type="subcellular location">
    <subcellularLocation>
        <location evidence="1">Membrane</location>
        <topology evidence="1">Multi-pass membrane protein</topology>
    </subcellularLocation>
</comment>
<dbReference type="GO" id="GO:0016020">
    <property type="term" value="C:membrane"/>
    <property type="evidence" value="ECO:0007669"/>
    <property type="project" value="UniProtKB-SubCell"/>
</dbReference>
<name>A0A4S8L6V0_DENBC</name>
<dbReference type="PANTHER" id="PTHR11266:SF17">
    <property type="entry name" value="PROTEIN MPV17"/>
    <property type="match status" value="1"/>
</dbReference>
<dbReference type="AlphaFoldDB" id="A0A4S8L6V0"/>
<proteinExistence type="inferred from homology"/>
<reference evidence="7 8" key="1">
    <citation type="journal article" date="2019" name="Nat. Ecol. Evol.">
        <title>Megaphylogeny resolves global patterns of mushroom evolution.</title>
        <authorList>
            <person name="Varga T."/>
            <person name="Krizsan K."/>
            <person name="Foldi C."/>
            <person name="Dima B."/>
            <person name="Sanchez-Garcia M."/>
            <person name="Sanchez-Ramirez S."/>
            <person name="Szollosi G.J."/>
            <person name="Szarkandi J.G."/>
            <person name="Papp V."/>
            <person name="Albert L."/>
            <person name="Andreopoulos W."/>
            <person name="Angelini C."/>
            <person name="Antonin V."/>
            <person name="Barry K.W."/>
            <person name="Bougher N.L."/>
            <person name="Buchanan P."/>
            <person name="Buyck B."/>
            <person name="Bense V."/>
            <person name="Catcheside P."/>
            <person name="Chovatia M."/>
            <person name="Cooper J."/>
            <person name="Damon W."/>
            <person name="Desjardin D."/>
            <person name="Finy P."/>
            <person name="Geml J."/>
            <person name="Haridas S."/>
            <person name="Hughes K."/>
            <person name="Justo A."/>
            <person name="Karasinski D."/>
            <person name="Kautmanova I."/>
            <person name="Kiss B."/>
            <person name="Kocsube S."/>
            <person name="Kotiranta H."/>
            <person name="LaButti K.M."/>
            <person name="Lechner B.E."/>
            <person name="Liimatainen K."/>
            <person name="Lipzen A."/>
            <person name="Lukacs Z."/>
            <person name="Mihaltcheva S."/>
            <person name="Morgado L.N."/>
            <person name="Niskanen T."/>
            <person name="Noordeloos M.E."/>
            <person name="Ohm R.A."/>
            <person name="Ortiz-Santana B."/>
            <person name="Ovrebo C."/>
            <person name="Racz N."/>
            <person name="Riley R."/>
            <person name="Savchenko A."/>
            <person name="Shiryaev A."/>
            <person name="Soop K."/>
            <person name="Spirin V."/>
            <person name="Szebenyi C."/>
            <person name="Tomsovsky M."/>
            <person name="Tulloss R.E."/>
            <person name="Uehling J."/>
            <person name="Grigoriev I.V."/>
            <person name="Vagvolgyi C."/>
            <person name="Papp T."/>
            <person name="Martin F.M."/>
            <person name="Miettinen O."/>
            <person name="Hibbett D.S."/>
            <person name="Nagy L.G."/>
        </authorList>
    </citation>
    <scope>NUCLEOTIDE SEQUENCE [LARGE SCALE GENOMIC DNA]</scope>
    <source>
        <strain evidence="7 8">CBS 962.96</strain>
    </source>
</reference>
<dbReference type="PANTHER" id="PTHR11266">
    <property type="entry name" value="PEROXISOMAL MEMBRANE PROTEIN 2, PXMP2 MPV17"/>
    <property type="match status" value="1"/>
</dbReference>
<dbReference type="InterPro" id="IPR007248">
    <property type="entry name" value="Mpv17_PMP22"/>
</dbReference>
<dbReference type="EMBL" id="ML179603">
    <property type="protein sequence ID" value="THU84376.1"/>
    <property type="molecule type" value="Genomic_DNA"/>
</dbReference>
<sequence>MASVLKLYNAALIRRPMFTQCATAAFLFGAGDVIAQQGVEKKGWDHDFARTARLTFYGGCFFGPAMTKWYQFLNKIKFASPTRAIIYRVWLDQAVLTPAAVTFFFGSMSVLEGKPQEAIPRIQAAYVPTLIRNWGVFVPTQIINFSIVPHHLRFVVVSVVSLFWNTYLSIANARTKQEQESLEAVKQSELGEVKKEIKEIKDAVIGEVKG</sequence>
<keyword evidence="4" id="KW-1133">Transmembrane helix</keyword>
<accession>A0A4S8L6V0</accession>
<evidence type="ECO:0000256" key="6">
    <source>
        <dbReference type="RuleBase" id="RU363053"/>
    </source>
</evidence>
<evidence type="ECO:0000256" key="2">
    <source>
        <dbReference type="ARBA" id="ARBA00006824"/>
    </source>
</evidence>
<evidence type="ECO:0000256" key="4">
    <source>
        <dbReference type="ARBA" id="ARBA00022989"/>
    </source>
</evidence>
<evidence type="ECO:0000256" key="1">
    <source>
        <dbReference type="ARBA" id="ARBA00004141"/>
    </source>
</evidence>
<organism evidence="7 8">
    <name type="scientific">Dendrothele bispora (strain CBS 962.96)</name>
    <dbReference type="NCBI Taxonomy" id="1314807"/>
    <lineage>
        <taxon>Eukaryota</taxon>
        <taxon>Fungi</taxon>
        <taxon>Dikarya</taxon>
        <taxon>Basidiomycota</taxon>
        <taxon>Agaricomycotina</taxon>
        <taxon>Agaricomycetes</taxon>
        <taxon>Agaricomycetidae</taxon>
        <taxon>Agaricales</taxon>
        <taxon>Agaricales incertae sedis</taxon>
        <taxon>Dendrothele</taxon>
    </lineage>
</organism>
<gene>
    <name evidence="7" type="ORF">K435DRAFT_783796</name>
</gene>
<dbReference type="Proteomes" id="UP000297245">
    <property type="component" value="Unassembled WGS sequence"/>
</dbReference>
<dbReference type="OrthoDB" id="430207at2759"/>